<gene>
    <name evidence="1" type="ORF">EZS27_025019</name>
</gene>
<evidence type="ECO:0008006" key="2">
    <source>
        <dbReference type="Google" id="ProtNLM"/>
    </source>
</evidence>
<organism evidence="1">
    <name type="scientific">termite gut metagenome</name>
    <dbReference type="NCBI Taxonomy" id="433724"/>
    <lineage>
        <taxon>unclassified sequences</taxon>
        <taxon>metagenomes</taxon>
        <taxon>organismal metagenomes</taxon>
    </lineage>
</organism>
<dbReference type="AlphaFoldDB" id="A0A5J4QX44"/>
<name>A0A5J4QX44_9ZZZZ</name>
<dbReference type="EMBL" id="SNRY01002289">
    <property type="protein sequence ID" value="KAA6325808.1"/>
    <property type="molecule type" value="Genomic_DNA"/>
</dbReference>
<protein>
    <recommendedName>
        <fullName evidence="2">Periplasmic heavy metal sensor</fullName>
    </recommendedName>
</protein>
<evidence type="ECO:0000313" key="1">
    <source>
        <dbReference type="EMBL" id="KAA6325808.1"/>
    </source>
</evidence>
<sequence length="167" mass="19888">MQELDMNEMIIVMKNRIILLVIVCVFVVPFLRATDGCDQLISPHEFKSKQKAYIIEKAELTSKEADSFFPVYFKLQDQKKELNDQIAQLIRQGKNDRVTEAQYQEIVEKVQELRVAQNDLDKIYYGKFKKILTYRKIYLVQKAEMHFQRELLKNMHKQKGEQNDKKL</sequence>
<proteinExistence type="predicted"/>
<accession>A0A5J4QX44</accession>
<reference evidence="1" key="1">
    <citation type="submission" date="2019-03" db="EMBL/GenBank/DDBJ databases">
        <title>Single cell metagenomics reveals metabolic interactions within the superorganism composed of flagellate Streblomastix strix and complex community of Bacteroidetes bacteria on its surface.</title>
        <authorList>
            <person name="Treitli S.C."/>
            <person name="Kolisko M."/>
            <person name="Husnik F."/>
            <person name="Keeling P."/>
            <person name="Hampl V."/>
        </authorList>
    </citation>
    <scope>NUCLEOTIDE SEQUENCE</scope>
    <source>
        <strain evidence="1">STM</strain>
    </source>
</reference>
<comment type="caution">
    <text evidence="1">The sequence shown here is derived from an EMBL/GenBank/DDBJ whole genome shotgun (WGS) entry which is preliminary data.</text>
</comment>